<keyword evidence="10 22" id="KW-0418">Kinase</keyword>
<keyword evidence="15" id="KW-0902">Two-component regulatory system</keyword>
<dbReference type="EC" id="2.7.13.3" evidence="3"/>
<keyword evidence="7 22" id="KW-0808">Transferase</keyword>
<dbReference type="NCBIfam" id="NF008077">
    <property type="entry name" value="PRK10815.1"/>
    <property type="match status" value="1"/>
</dbReference>
<evidence type="ECO:0000313" key="22">
    <source>
        <dbReference type="EMBL" id="MEC5341707.1"/>
    </source>
</evidence>
<dbReference type="InterPro" id="IPR038429">
    <property type="entry name" value="PhoQ_Sensor_sf"/>
</dbReference>
<evidence type="ECO:0000313" key="23">
    <source>
        <dbReference type="Proteomes" id="UP001309705"/>
    </source>
</evidence>
<feature type="domain" description="HAMP" evidence="21">
    <location>
        <begin position="259"/>
        <end position="310"/>
    </location>
</feature>
<dbReference type="CDD" id="cd16954">
    <property type="entry name" value="HATPase_PhoQ-like"/>
    <property type="match status" value="1"/>
</dbReference>
<dbReference type="SMART" id="SM00387">
    <property type="entry name" value="HATPase_c"/>
    <property type="match status" value="1"/>
</dbReference>
<dbReference type="Pfam" id="PF02518">
    <property type="entry name" value="HATPase_c"/>
    <property type="match status" value="1"/>
</dbReference>
<dbReference type="RefSeq" id="WP_327616855.1">
    <property type="nucleotide sequence ID" value="NZ_JAYWTM010000001.1"/>
</dbReference>
<evidence type="ECO:0000256" key="8">
    <source>
        <dbReference type="ARBA" id="ARBA00022692"/>
    </source>
</evidence>
<keyword evidence="5" id="KW-0997">Cell inner membrane</keyword>
<keyword evidence="13" id="KW-0904">Protein phosphatase</keyword>
<keyword evidence="4" id="KW-1003">Cell membrane</keyword>
<dbReference type="InterPro" id="IPR015014">
    <property type="entry name" value="PhoQ_Sensor"/>
</dbReference>
<dbReference type="PROSITE" id="PS50109">
    <property type="entry name" value="HIS_KIN"/>
    <property type="match status" value="1"/>
</dbReference>
<dbReference type="PANTHER" id="PTHR45436">
    <property type="entry name" value="SENSOR HISTIDINE KINASE YKOH"/>
    <property type="match status" value="1"/>
</dbReference>
<evidence type="ECO:0000256" key="17">
    <source>
        <dbReference type="ARBA" id="ARBA00032477"/>
    </source>
</evidence>
<accession>A0ABU6JMA3</accession>
<dbReference type="InterPro" id="IPR058618">
    <property type="entry name" value="PhoQ"/>
</dbReference>
<evidence type="ECO:0000256" key="3">
    <source>
        <dbReference type="ARBA" id="ARBA00012438"/>
    </source>
</evidence>
<evidence type="ECO:0000256" key="11">
    <source>
        <dbReference type="ARBA" id="ARBA00022801"/>
    </source>
</evidence>
<dbReference type="Pfam" id="PF08918">
    <property type="entry name" value="PhoQ_Sensor"/>
    <property type="match status" value="1"/>
</dbReference>
<keyword evidence="8 19" id="KW-0812">Transmembrane</keyword>
<evidence type="ECO:0000256" key="9">
    <source>
        <dbReference type="ARBA" id="ARBA00022741"/>
    </source>
</evidence>
<evidence type="ECO:0000256" key="4">
    <source>
        <dbReference type="ARBA" id="ARBA00022475"/>
    </source>
</evidence>
<evidence type="ECO:0000256" key="6">
    <source>
        <dbReference type="ARBA" id="ARBA00022553"/>
    </source>
</evidence>
<dbReference type="PANTHER" id="PTHR45436:SF4">
    <property type="entry name" value="SENSOR PROTEIN PHOQ"/>
    <property type="match status" value="1"/>
</dbReference>
<feature type="transmembrane region" description="Helical" evidence="19">
    <location>
        <begin position="62"/>
        <end position="87"/>
    </location>
</feature>
<feature type="region of interest" description="Disordered" evidence="18">
    <location>
        <begin position="1"/>
        <end position="50"/>
    </location>
</feature>
<keyword evidence="12" id="KW-0067">ATP-binding</keyword>
<dbReference type="CDD" id="cd00082">
    <property type="entry name" value="HisKA"/>
    <property type="match status" value="1"/>
</dbReference>
<feature type="transmembrane region" description="Helical" evidence="19">
    <location>
        <begin position="238"/>
        <end position="258"/>
    </location>
</feature>
<evidence type="ECO:0000256" key="15">
    <source>
        <dbReference type="ARBA" id="ARBA00023012"/>
    </source>
</evidence>
<sequence length="532" mass="60144">MSNRKSPGAISNGENSGPQDGGQDARHKKSPGKIFNAACGGPKGERQDARHKKSPFSLRVRFLLATVAIVLALSLSYGIVAIIGYSVNFDKTSFRLLRGESNLFYRLAQWRDNKLTIATPPEIDINFPTLVLIYDRQGNILWREREVPQLEALIKPEWLGKTAYHELDIDTNTSSAVLKENTLLLNSLRALNSVYAHTLTHSVAVNVYPQTDHLPPLTIVVVDRIPQELQQEDIVWEWFSYVLIANLILVLPLLWLGAHWSLRPIKHLVRQIAELENGTREQLDENSPRELFSLVKNLNILLNNERRRYHKYRTTLTDLTHSLKTPLAVLQTTLRALRTGKETSIDRAEPIMLAQISRISQQIGYYLHRASMRSEHPMLMREVHSVPAMLDGLCSALNKVYQRKGVTLTLDISPELTFIGEKNDFMEILGNVLDNACKYCLEFVEISAQYSDHKLHLIVDDDGPGIPESKRELIFQRGQRADRLRPGQGIGLSVAAEIIEQYQGEIVISDSTLGGARVEAIFSRQNLAQNER</sequence>
<protein>
    <recommendedName>
        <fullName evidence="3">histidine kinase</fullName>
        <ecNumber evidence="3">2.7.13.3</ecNumber>
    </recommendedName>
    <alternativeName>
        <fullName evidence="17">Sensor histidine protein kinase/phosphatase PhoQ</fullName>
    </alternativeName>
</protein>
<dbReference type="Gene3D" id="3.30.565.10">
    <property type="entry name" value="Histidine kinase-like ATPase, C-terminal domain"/>
    <property type="match status" value="1"/>
</dbReference>
<evidence type="ECO:0000256" key="16">
    <source>
        <dbReference type="ARBA" id="ARBA00023136"/>
    </source>
</evidence>
<dbReference type="InterPro" id="IPR003660">
    <property type="entry name" value="HAMP_dom"/>
</dbReference>
<dbReference type="InterPro" id="IPR004358">
    <property type="entry name" value="Sig_transdc_His_kin-like_C"/>
</dbReference>
<comment type="caution">
    <text evidence="22">The sequence shown here is derived from an EMBL/GenBank/DDBJ whole genome shotgun (WGS) entry which is preliminary data.</text>
</comment>
<dbReference type="GO" id="GO:0004673">
    <property type="term" value="F:protein histidine kinase activity"/>
    <property type="evidence" value="ECO:0007669"/>
    <property type="project" value="UniProtKB-EC"/>
</dbReference>
<evidence type="ECO:0000256" key="10">
    <source>
        <dbReference type="ARBA" id="ARBA00022777"/>
    </source>
</evidence>
<dbReference type="InterPro" id="IPR003661">
    <property type="entry name" value="HisK_dim/P_dom"/>
</dbReference>
<name>A0ABU6JMA3_9GAMM</name>
<evidence type="ECO:0000256" key="5">
    <source>
        <dbReference type="ARBA" id="ARBA00022519"/>
    </source>
</evidence>
<keyword evidence="6" id="KW-0597">Phosphoprotein</keyword>
<dbReference type="InterPro" id="IPR050428">
    <property type="entry name" value="TCS_sensor_his_kinase"/>
</dbReference>
<evidence type="ECO:0000256" key="12">
    <source>
        <dbReference type="ARBA" id="ARBA00022840"/>
    </source>
</evidence>
<comment type="catalytic activity">
    <reaction evidence="1">
        <text>ATP + protein L-histidine = ADP + protein N-phospho-L-histidine.</text>
        <dbReference type="EC" id="2.7.13.3"/>
    </reaction>
</comment>
<dbReference type="InterPro" id="IPR036890">
    <property type="entry name" value="HATPase_C_sf"/>
</dbReference>
<dbReference type="InterPro" id="IPR005467">
    <property type="entry name" value="His_kinase_dom"/>
</dbReference>
<dbReference type="SUPFAM" id="SSF55874">
    <property type="entry name" value="ATPase domain of HSP90 chaperone/DNA topoisomerase II/histidine kinase"/>
    <property type="match status" value="1"/>
</dbReference>
<feature type="domain" description="Histidine kinase" evidence="20">
    <location>
        <begin position="318"/>
        <end position="526"/>
    </location>
</feature>
<dbReference type="Proteomes" id="UP001309705">
    <property type="component" value="Unassembled WGS sequence"/>
</dbReference>
<dbReference type="EMBL" id="JAYWTM010000001">
    <property type="protein sequence ID" value="MEC5341707.1"/>
    <property type="molecule type" value="Genomic_DNA"/>
</dbReference>
<evidence type="ECO:0000259" key="20">
    <source>
        <dbReference type="PROSITE" id="PS50109"/>
    </source>
</evidence>
<dbReference type="InterPro" id="IPR003594">
    <property type="entry name" value="HATPase_dom"/>
</dbReference>
<keyword evidence="16 19" id="KW-0472">Membrane</keyword>
<organism evidence="22 23">
    <name type="scientific">Brenneria populi</name>
    <dbReference type="NCBI Taxonomy" id="1505588"/>
    <lineage>
        <taxon>Bacteria</taxon>
        <taxon>Pseudomonadati</taxon>
        <taxon>Pseudomonadota</taxon>
        <taxon>Gammaproteobacteria</taxon>
        <taxon>Enterobacterales</taxon>
        <taxon>Pectobacteriaceae</taxon>
        <taxon>Brenneria</taxon>
    </lineage>
</organism>
<dbReference type="Pfam" id="PF00672">
    <property type="entry name" value="HAMP"/>
    <property type="match status" value="1"/>
</dbReference>
<dbReference type="Gene3D" id="1.10.287.130">
    <property type="match status" value="1"/>
</dbReference>
<keyword evidence="23" id="KW-1185">Reference proteome</keyword>
<dbReference type="InterPro" id="IPR058619">
    <property type="entry name" value="PhoQ/CarS-like_HATPase"/>
</dbReference>
<keyword evidence="14 19" id="KW-1133">Transmembrane helix</keyword>
<evidence type="ECO:0000256" key="7">
    <source>
        <dbReference type="ARBA" id="ARBA00022679"/>
    </source>
</evidence>
<proteinExistence type="predicted"/>
<evidence type="ECO:0000256" key="2">
    <source>
        <dbReference type="ARBA" id="ARBA00004651"/>
    </source>
</evidence>
<dbReference type="Gene3D" id="3.30.450.140">
    <property type="match status" value="1"/>
</dbReference>
<gene>
    <name evidence="22" type="primary">phoQ</name>
    <name evidence="22" type="ORF">VSX58_03640</name>
</gene>
<keyword evidence="11" id="KW-0378">Hydrolase</keyword>
<evidence type="ECO:0000256" key="19">
    <source>
        <dbReference type="SAM" id="Phobius"/>
    </source>
</evidence>
<evidence type="ECO:0000256" key="18">
    <source>
        <dbReference type="SAM" id="MobiDB-lite"/>
    </source>
</evidence>
<evidence type="ECO:0000256" key="13">
    <source>
        <dbReference type="ARBA" id="ARBA00022912"/>
    </source>
</evidence>
<reference evidence="22 23" key="1">
    <citation type="journal article" date="2017" name="Int. J. Syst. Evol. Microbiol.">
        <title>Brenneria populi subsp. brevivirga subsp. nov. isolated from symptomatic bark of Populus x euramericana canker, and description of Brenneria populi subsp. populi subsp. nov.</title>
        <authorList>
            <person name="Zheng M.H."/>
            <person name="Piao C.G."/>
            <person name="Xue H."/>
            <person name="Guo M.W."/>
            <person name="Li Y."/>
        </authorList>
    </citation>
    <scope>NUCLEOTIDE SEQUENCE [LARGE SCALE GENOMIC DNA]</scope>
    <source>
        <strain evidence="22 23">D9-5</strain>
    </source>
</reference>
<keyword evidence="9" id="KW-0547">Nucleotide-binding</keyword>
<evidence type="ECO:0000259" key="21">
    <source>
        <dbReference type="PROSITE" id="PS50885"/>
    </source>
</evidence>
<dbReference type="PRINTS" id="PR00344">
    <property type="entry name" value="BCTRLSENSOR"/>
</dbReference>
<comment type="subcellular location">
    <subcellularLocation>
        <location evidence="2">Cell membrane</location>
        <topology evidence="2">Multi-pass membrane protein</topology>
    </subcellularLocation>
</comment>
<dbReference type="PROSITE" id="PS50885">
    <property type="entry name" value="HAMP"/>
    <property type="match status" value="1"/>
</dbReference>
<evidence type="ECO:0000256" key="1">
    <source>
        <dbReference type="ARBA" id="ARBA00000085"/>
    </source>
</evidence>
<evidence type="ECO:0000256" key="14">
    <source>
        <dbReference type="ARBA" id="ARBA00022989"/>
    </source>
</evidence>